<dbReference type="Gene3D" id="3.40.830.10">
    <property type="entry name" value="LigB-like"/>
    <property type="match status" value="1"/>
</dbReference>
<comment type="similarity">
    <text evidence="2">Belongs to the DODA-type extradiol aromatic ring-opening dioxygenase family.</text>
</comment>
<dbReference type="PANTHER" id="PTHR30096:SF0">
    <property type="entry name" value="4,5-DOPA DIOXYGENASE EXTRADIOL-LIKE PROTEIN"/>
    <property type="match status" value="1"/>
</dbReference>
<dbReference type="PANTHER" id="PTHR30096">
    <property type="entry name" value="4,5-DOPA DIOXYGENASE EXTRADIOL-LIKE PROTEIN"/>
    <property type="match status" value="1"/>
</dbReference>
<dbReference type="RefSeq" id="WP_340330610.1">
    <property type="nucleotide sequence ID" value="NZ_JAZHOF010000006.1"/>
</dbReference>
<name>A0AAW9RXG3_9HYPH</name>
<dbReference type="Pfam" id="PF02900">
    <property type="entry name" value="LigB"/>
    <property type="match status" value="1"/>
</dbReference>
<evidence type="ECO:0000256" key="1">
    <source>
        <dbReference type="ARBA" id="ARBA00001947"/>
    </source>
</evidence>
<comment type="caution">
    <text evidence="7">The sequence shown here is derived from an EMBL/GenBank/DDBJ whole genome shotgun (WGS) entry which is preliminary data.</text>
</comment>
<dbReference type="GO" id="GO:0008270">
    <property type="term" value="F:zinc ion binding"/>
    <property type="evidence" value="ECO:0007669"/>
    <property type="project" value="InterPro"/>
</dbReference>
<keyword evidence="5 7" id="KW-0560">Oxidoreductase</keyword>
<keyword evidence="7" id="KW-0223">Dioxygenase</keyword>
<dbReference type="Proteomes" id="UP001378188">
    <property type="component" value="Unassembled WGS sequence"/>
</dbReference>
<evidence type="ECO:0000259" key="6">
    <source>
        <dbReference type="Pfam" id="PF02900"/>
    </source>
</evidence>
<evidence type="ECO:0000256" key="2">
    <source>
        <dbReference type="ARBA" id="ARBA00007581"/>
    </source>
</evidence>
<dbReference type="AlphaFoldDB" id="A0AAW9RXG3"/>
<dbReference type="InterPro" id="IPR014436">
    <property type="entry name" value="Extradiol_dOase_DODA"/>
</dbReference>
<comment type="cofactor">
    <cofactor evidence="1">
        <name>Zn(2+)</name>
        <dbReference type="ChEBI" id="CHEBI:29105"/>
    </cofactor>
</comment>
<dbReference type="CDD" id="cd07363">
    <property type="entry name" value="45_DOPA_Dioxygenase"/>
    <property type="match status" value="1"/>
</dbReference>
<protein>
    <submittedName>
        <fullName evidence="7">Class III extradiol ring-cleavage dioxygenase</fullName>
        <ecNumber evidence="7">1.13.-.-</ecNumber>
    </submittedName>
</protein>
<dbReference type="InterPro" id="IPR004183">
    <property type="entry name" value="Xdiol_dOase_suB"/>
</dbReference>
<gene>
    <name evidence="7" type="ORF">V3328_15600</name>
</gene>
<evidence type="ECO:0000313" key="7">
    <source>
        <dbReference type="EMBL" id="MEJ8572915.1"/>
    </source>
</evidence>
<accession>A0AAW9RXG3</accession>
<dbReference type="EC" id="1.13.-.-" evidence="7"/>
<sequence>MARLPALFVSHGAPNLVLHESPARTFLAEFTGRLERPKAIIMVSAHFEAERPTVVSDPHPEMIYDFRGFEPELYEMNYPAPGSRDLAERVAGAIGDSGLPVSVAPRRGYDHGVWVPLILMYPDADIPVVQVSVQHGASAADHYALGAALAGFRDEGVLIVGSGSFTHNLYEAMHNLRQGAVDAVRPEWVVAFVDWMARHIEAGDVADLLDYRARAPYAVENHPTDEHLMPLYVALGAGGEGARPEHIHGSSQFGVLQLDAYAFH</sequence>
<keyword evidence="4" id="KW-0862">Zinc</keyword>
<reference evidence="7 8" key="1">
    <citation type="submission" date="2024-02" db="EMBL/GenBank/DDBJ databases">
        <title>Genome analysis and characterization of Microbaculum marinisediminis sp. nov., isolated from marine sediment.</title>
        <authorList>
            <person name="Du Z.-J."/>
            <person name="Ye Y.-Q."/>
            <person name="Zhang Z.-R."/>
            <person name="Yuan S.-M."/>
            <person name="Zhang X.-Y."/>
        </authorList>
    </citation>
    <scope>NUCLEOTIDE SEQUENCE [LARGE SCALE GENOMIC DNA]</scope>
    <source>
        <strain evidence="7 8">SDUM1044001</strain>
    </source>
</reference>
<dbReference type="SUPFAM" id="SSF53213">
    <property type="entry name" value="LigB-like"/>
    <property type="match status" value="1"/>
</dbReference>
<evidence type="ECO:0000256" key="3">
    <source>
        <dbReference type="ARBA" id="ARBA00022723"/>
    </source>
</evidence>
<evidence type="ECO:0000256" key="5">
    <source>
        <dbReference type="ARBA" id="ARBA00023002"/>
    </source>
</evidence>
<evidence type="ECO:0000256" key="4">
    <source>
        <dbReference type="ARBA" id="ARBA00022833"/>
    </source>
</evidence>
<evidence type="ECO:0000313" key="8">
    <source>
        <dbReference type="Proteomes" id="UP001378188"/>
    </source>
</evidence>
<keyword evidence="3" id="KW-0479">Metal-binding</keyword>
<dbReference type="GO" id="GO:0016702">
    <property type="term" value="F:oxidoreductase activity, acting on single donors with incorporation of molecular oxygen, incorporation of two atoms of oxygen"/>
    <property type="evidence" value="ECO:0007669"/>
    <property type="project" value="UniProtKB-ARBA"/>
</dbReference>
<keyword evidence="8" id="KW-1185">Reference proteome</keyword>
<organism evidence="7 8">
    <name type="scientific">Microbaculum marinum</name>
    <dbReference type="NCBI Taxonomy" id="1764581"/>
    <lineage>
        <taxon>Bacteria</taxon>
        <taxon>Pseudomonadati</taxon>
        <taxon>Pseudomonadota</taxon>
        <taxon>Alphaproteobacteria</taxon>
        <taxon>Hyphomicrobiales</taxon>
        <taxon>Tepidamorphaceae</taxon>
        <taxon>Microbaculum</taxon>
    </lineage>
</organism>
<proteinExistence type="inferred from homology"/>
<dbReference type="EMBL" id="JAZHOF010000006">
    <property type="protein sequence ID" value="MEJ8572915.1"/>
    <property type="molecule type" value="Genomic_DNA"/>
</dbReference>
<dbReference type="GO" id="GO:0008198">
    <property type="term" value="F:ferrous iron binding"/>
    <property type="evidence" value="ECO:0007669"/>
    <property type="project" value="InterPro"/>
</dbReference>
<feature type="domain" description="Extradiol ring-cleavage dioxygenase class III enzyme subunit B" evidence="6">
    <location>
        <begin position="35"/>
        <end position="248"/>
    </location>
</feature>
<dbReference type="PIRSF" id="PIRSF006157">
    <property type="entry name" value="Doxgns_DODA"/>
    <property type="match status" value="1"/>
</dbReference>